<proteinExistence type="predicted"/>
<comment type="caution">
    <text evidence="1">The sequence shown here is derived from an EMBL/GenBank/DDBJ whole genome shotgun (WGS) entry which is preliminary data.</text>
</comment>
<gene>
    <name evidence="1" type="ORF">G3I70_06190</name>
</gene>
<protein>
    <submittedName>
        <fullName evidence="1">Uncharacterized protein</fullName>
    </submittedName>
</protein>
<organism evidence="1 2">
    <name type="scientific">Actinomadura bangladeshensis</name>
    <dbReference type="NCBI Taxonomy" id="453573"/>
    <lineage>
        <taxon>Bacteria</taxon>
        <taxon>Bacillati</taxon>
        <taxon>Actinomycetota</taxon>
        <taxon>Actinomycetes</taxon>
        <taxon>Streptosporangiales</taxon>
        <taxon>Thermomonosporaceae</taxon>
        <taxon>Actinomadura</taxon>
    </lineage>
</organism>
<accession>A0A6L9QD11</accession>
<dbReference type="RefSeq" id="WP_163053670.1">
    <property type="nucleotide sequence ID" value="NZ_JAAGLI010000151.1"/>
</dbReference>
<dbReference type="AlphaFoldDB" id="A0A6L9QD11"/>
<dbReference type="EMBL" id="JAAGLI010000151">
    <property type="protein sequence ID" value="NEA22084.1"/>
    <property type="molecule type" value="Genomic_DNA"/>
</dbReference>
<reference evidence="1 2" key="1">
    <citation type="submission" date="2020-01" db="EMBL/GenBank/DDBJ databases">
        <title>Insect and environment-associated Actinomycetes.</title>
        <authorList>
            <person name="Currrie C."/>
            <person name="Chevrette M."/>
            <person name="Carlson C."/>
            <person name="Stubbendieck R."/>
            <person name="Wendt-Pienkowski E."/>
        </authorList>
    </citation>
    <scope>NUCLEOTIDE SEQUENCE [LARGE SCALE GENOMIC DNA]</scope>
    <source>
        <strain evidence="1 2">SID10258</strain>
    </source>
</reference>
<evidence type="ECO:0000313" key="2">
    <source>
        <dbReference type="Proteomes" id="UP000475532"/>
    </source>
</evidence>
<sequence>MRVTDTIPQKPNTLTAIALTGGEGPQYACLDGLDAFVRVIEGRFTESSISTDCGIAYAY</sequence>
<evidence type="ECO:0000313" key="1">
    <source>
        <dbReference type="EMBL" id="NEA22084.1"/>
    </source>
</evidence>
<dbReference type="Proteomes" id="UP000475532">
    <property type="component" value="Unassembled WGS sequence"/>
</dbReference>
<name>A0A6L9QD11_9ACTN</name>